<organism evidence="1 2">
    <name type="scientific">Bacillus toyonensis</name>
    <dbReference type="NCBI Taxonomy" id="155322"/>
    <lineage>
        <taxon>Bacteria</taxon>
        <taxon>Bacillati</taxon>
        <taxon>Bacillota</taxon>
        <taxon>Bacilli</taxon>
        <taxon>Bacillales</taxon>
        <taxon>Bacillaceae</taxon>
        <taxon>Bacillus</taxon>
        <taxon>Bacillus cereus group</taxon>
    </lineage>
</organism>
<evidence type="ECO:0000313" key="2">
    <source>
        <dbReference type="Proteomes" id="UP000225320"/>
    </source>
</evidence>
<dbReference type="EMBL" id="NVOI01000201">
    <property type="protein sequence ID" value="PGG78640.1"/>
    <property type="molecule type" value="Genomic_DNA"/>
</dbReference>
<name>A0A2C5H4D6_9BACI</name>
<dbReference type="RefSeq" id="WP_098648997.1">
    <property type="nucleotide sequence ID" value="NZ_NUUD01000588.1"/>
</dbReference>
<proteinExistence type="predicted"/>
<gene>
    <name evidence="1" type="ORF">CON73_31410</name>
</gene>
<comment type="caution">
    <text evidence="1">The sequence shown here is derived from an EMBL/GenBank/DDBJ whole genome shotgun (WGS) entry which is preliminary data.</text>
</comment>
<accession>A0A2C5H4D6</accession>
<sequence length="115" mass="13208">MNKRKKIFNVIALPCVLAYTLLALGSAIYFKYWWHVVEHFSTLCLLIGIAALVTGKGKKKWVLILLIVCIIGNLLKITMDLWLHNYKDFLINVGLIIVIIDTLTNHKDIWDNVDN</sequence>
<reference evidence="1 2" key="1">
    <citation type="submission" date="2017-09" db="EMBL/GenBank/DDBJ databases">
        <title>Large-scale bioinformatics analysis of Bacillus genomes uncovers conserved roles of natural products in bacterial physiology.</title>
        <authorList>
            <consortium name="Agbiome Team Llc"/>
            <person name="Bleich R.M."/>
            <person name="Grubbs K.J."/>
            <person name="Santa Maria K.C."/>
            <person name="Allen S.E."/>
            <person name="Farag S."/>
            <person name="Shank E.A."/>
            <person name="Bowers A."/>
        </authorList>
    </citation>
    <scope>NUCLEOTIDE SEQUENCE [LARGE SCALE GENOMIC DNA]</scope>
    <source>
        <strain evidence="1 2">AFS094862</strain>
    </source>
</reference>
<evidence type="ECO:0000313" key="1">
    <source>
        <dbReference type="EMBL" id="PGG78640.1"/>
    </source>
</evidence>
<dbReference type="Proteomes" id="UP000225320">
    <property type="component" value="Unassembled WGS sequence"/>
</dbReference>
<dbReference type="AlphaFoldDB" id="A0A2C5H4D6"/>
<protein>
    <submittedName>
        <fullName evidence="1">Uncharacterized protein</fullName>
    </submittedName>
</protein>